<evidence type="ECO:0000313" key="2">
    <source>
        <dbReference type="Proteomes" id="UP000270856"/>
    </source>
</evidence>
<proteinExistence type="predicted"/>
<dbReference type="Proteomes" id="UP000270856">
    <property type="component" value="Unassembled WGS sequence"/>
</dbReference>
<comment type="caution">
    <text evidence="1">The sequence shown here is derived from an EMBL/GenBank/DDBJ whole genome shotgun (WGS) entry which is preliminary data.</text>
</comment>
<dbReference type="OrthoDB" id="1439260at2"/>
<protein>
    <submittedName>
        <fullName evidence="1">Uncharacterized protein</fullName>
    </submittedName>
</protein>
<gene>
    <name evidence="1" type="ORF">EGM88_04930</name>
</gene>
<sequence>MRSILFIGCLLFSLSIVSQEKNSIQEQDLVPSSIFVVNSLGSNKDYKKVVSLGLVDYKFFITDVFQGLSYNTLNVDLRNIGRIASVEDMKNNFEKAEQYKFDVTKNRDHFIWNIANDHTQKQLQKQNEYVKNNQ</sequence>
<evidence type="ECO:0000313" key="1">
    <source>
        <dbReference type="EMBL" id="RPD98543.1"/>
    </source>
</evidence>
<dbReference type="AlphaFoldDB" id="A0A3N4PG93"/>
<organism evidence="1 2">
    <name type="scientific">Aureibaculum marinum</name>
    <dbReference type="NCBI Taxonomy" id="2487930"/>
    <lineage>
        <taxon>Bacteria</taxon>
        <taxon>Pseudomonadati</taxon>
        <taxon>Bacteroidota</taxon>
        <taxon>Flavobacteriia</taxon>
        <taxon>Flavobacteriales</taxon>
        <taxon>Flavobacteriaceae</taxon>
        <taxon>Aureibaculum</taxon>
    </lineage>
</organism>
<name>A0A3N4PG93_9FLAO</name>
<dbReference type="RefSeq" id="WP_123896859.1">
    <property type="nucleotide sequence ID" value="NZ_RPFJ01000006.1"/>
</dbReference>
<accession>A0A3N4PG93</accession>
<reference evidence="1 2" key="1">
    <citation type="submission" date="2018-11" db="EMBL/GenBank/DDBJ databases">
        <title>Aureibaculum marinum gen. nov., sp. nov., a member of the family Flavobacteriaceae isolated from the Bohai Sea.</title>
        <authorList>
            <person name="Ji X."/>
        </authorList>
    </citation>
    <scope>NUCLEOTIDE SEQUENCE [LARGE SCALE GENOMIC DNA]</scope>
    <source>
        <strain evidence="1 2">BH-SD17</strain>
    </source>
</reference>
<keyword evidence="2" id="KW-1185">Reference proteome</keyword>
<dbReference type="EMBL" id="RPFJ01000006">
    <property type="protein sequence ID" value="RPD98543.1"/>
    <property type="molecule type" value="Genomic_DNA"/>
</dbReference>